<dbReference type="SUPFAM" id="SSF52833">
    <property type="entry name" value="Thioredoxin-like"/>
    <property type="match status" value="1"/>
</dbReference>
<feature type="domain" description="Thioredoxin" evidence="1">
    <location>
        <begin position="1"/>
        <end position="144"/>
    </location>
</feature>
<dbReference type="Gene3D" id="3.40.30.10">
    <property type="entry name" value="Glutaredoxin"/>
    <property type="match status" value="1"/>
</dbReference>
<evidence type="ECO:0000313" key="2">
    <source>
        <dbReference type="EMBL" id="GAA0185420.1"/>
    </source>
</evidence>
<evidence type="ECO:0000313" key="3">
    <source>
        <dbReference type="Proteomes" id="UP001454036"/>
    </source>
</evidence>
<gene>
    <name evidence="2" type="ORF">LIER_32708</name>
</gene>
<comment type="caution">
    <text evidence="2">The sequence shown here is derived from an EMBL/GenBank/DDBJ whole genome shotgun (WGS) entry which is preliminary data.</text>
</comment>
<sequence>MYRKPQPSVISWPMNTLKMGYDNSTTRNDYASPERSEVIVFHSPSKWRIHFEASKATSKLMVIYFTAIWCGPCKFMEPAVHDLADHFPDVEFIQIDVDELMNVAEEFGVRTMPTFLLLKKGVAVDKIVGTKKEDLQIKIEKHIA</sequence>
<proteinExistence type="predicted"/>
<accession>A0AAV3RY11</accession>
<dbReference type="PROSITE" id="PS51352">
    <property type="entry name" value="THIOREDOXIN_2"/>
    <property type="match status" value="1"/>
</dbReference>
<dbReference type="InterPro" id="IPR013766">
    <property type="entry name" value="Thioredoxin_domain"/>
</dbReference>
<dbReference type="CDD" id="cd02947">
    <property type="entry name" value="TRX_family"/>
    <property type="match status" value="1"/>
</dbReference>
<reference evidence="2 3" key="1">
    <citation type="submission" date="2024-01" db="EMBL/GenBank/DDBJ databases">
        <title>The complete chloroplast genome sequence of Lithospermum erythrorhizon: insights into the phylogenetic relationship among Boraginaceae species and the maternal lineages of purple gromwells.</title>
        <authorList>
            <person name="Okada T."/>
            <person name="Watanabe K."/>
        </authorList>
    </citation>
    <scope>NUCLEOTIDE SEQUENCE [LARGE SCALE GENOMIC DNA]</scope>
</reference>
<dbReference type="EMBL" id="BAABME010012686">
    <property type="protein sequence ID" value="GAA0185420.1"/>
    <property type="molecule type" value="Genomic_DNA"/>
</dbReference>
<dbReference type="PANTHER" id="PTHR10438:SF463">
    <property type="entry name" value="THIOREDOXIN"/>
    <property type="match status" value="1"/>
</dbReference>
<protein>
    <submittedName>
        <fullName evidence="2">Oxidoreductase</fullName>
    </submittedName>
</protein>
<dbReference type="InterPro" id="IPR017937">
    <property type="entry name" value="Thioredoxin_CS"/>
</dbReference>
<dbReference type="PANTHER" id="PTHR10438">
    <property type="entry name" value="THIOREDOXIN"/>
    <property type="match status" value="1"/>
</dbReference>
<dbReference type="AlphaFoldDB" id="A0AAV3RY11"/>
<name>A0AAV3RY11_LITER</name>
<evidence type="ECO:0000259" key="1">
    <source>
        <dbReference type="PROSITE" id="PS51352"/>
    </source>
</evidence>
<organism evidence="2 3">
    <name type="scientific">Lithospermum erythrorhizon</name>
    <name type="common">Purple gromwell</name>
    <name type="synonym">Lithospermum officinale var. erythrorhizon</name>
    <dbReference type="NCBI Taxonomy" id="34254"/>
    <lineage>
        <taxon>Eukaryota</taxon>
        <taxon>Viridiplantae</taxon>
        <taxon>Streptophyta</taxon>
        <taxon>Embryophyta</taxon>
        <taxon>Tracheophyta</taxon>
        <taxon>Spermatophyta</taxon>
        <taxon>Magnoliopsida</taxon>
        <taxon>eudicotyledons</taxon>
        <taxon>Gunneridae</taxon>
        <taxon>Pentapetalae</taxon>
        <taxon>asterids</taxon>
        <taxon>lamiids</taxon>
        <taxon>Boraginales</taxon>
        <taxon>Boraginaceae</taxon>
        <taxon>Boraginoideae</taxon>
        <taxon>Lithospermeae</taxon>
        <taxon>Lithospermum</taxon>
    </lineage>
</organism>
<dbReference type="InterPro" id="IPR036249">
    <property type="entry name" value="Thioredoxin-like_sf"/>
</dbReference>
<dbReference type="InterPro" id="IPR050620">
    <property type="entry name" value="Thioredoxin_H-type-like"/>
</dbReference>
<dbReference type="Pfam" id="PF00085">
    <property type="entry name" value="Thioredoxin"/>
    <property type="match status" value="1"/>
</dbReference>
<dbReference type="PRINTS" id="PR00421">
    <property type="entry name" value="THIOREDOXIN"/>
</dbReference>
<keyword evidence="3" id="KW-1185">Reference proteome</keyword>
<dbReference type="Proteomes" id="UP001454036">
    <property type="component" value="Unassembled WGS sequence"/>
</dbReference>
<dbReference type="PROSITE" id="PS00194">
    <property type="entry name" value="THIOREDOXIN_1"/>
    <property type="match status" value="1"/>
</dbReference>